<dbReference type="STRING" id="324925.Ppha_0795"/>
<dbReference type="KEGG" id="pph:Ppha_0795"/>
<dbReference type="SUPFAM" id="SSF51695">
    <property type="entry name" value="PLC-like phosphodiesterases"/>
    <property type="match status" value="1"/>
</dbReference>
<dbReference type="PANTHER" id="PTHR13593:SF113">
    <property type="entry name" value="SI:DKEY-266F7.9"/>
    <property type="match status" value="1"/>
</dbReference>
<keyword evidence="2" id="KW-1185">Reference proteome</keyword>
<evidence type="ECO:0008006" key="3">
    <source>
        <dbReference type="Google" id="ProtNLM"/>
    </source>
</evidence>
<dbReference type="HOGENOM" id="CLU_448951_0_0_10"/>
<accession>B4SEJ3</accession>
<proteinExistence type="predicted"/>
<dbReference type="PANTHER" id="PTHR13593">
    <property type="match status" value="1"/>
</dbReference>
<dbReference type="GO" id="GO:0006629">
    <property type="term" value="P:lipid metabolic process"/>
    <property type="evidence" value="ECO:0007669"/>
    <property type="project" value="InterPro"/>
</dbReference>
<dbReference type="EMBL" id="CP001110">
    <property type="protein sequence ID" value="ACF43085.1"/>
    <property type="molecule type" value="Genomic_DNA"/>
</dbReference>
<name>B4SEJ3_PELPB</name>
<dbReference type="Proteomes" id="UP000002724">
    <property type="component" value="Chromosome"/>
</dbReference>
<evidence type="ECO:0000313" key="1">
    <source>
        <dbReference type="EMBL" id="ACF43085.1"/>
    </source>
</evidence>
<sequence>MPSKGIDVFAYNSSNRFQVRVECRGYDNVCFPFMNSIQQRHFEMDTRNIHWYEATGAFRMYAMVDGKDVLERGAEINPNTGGLAVNNLISWVDNQRSQIGADYAVSWGFTDVATMAGLSHQAYVFVTGNQSDWMKRMNAPAETTLNEFVLPGSHDSGMYVKLTGPLGVNAFYNTQKDDVSTQLQLGARYFDFRPGHMWNLTAQNVLVREERLCHLHSNNGIIAETQAGEGFENFLQAIVTFLTQHSGEIVVVKYTNDGFGNNTGLMPDAGEVEKQIRTVMAKSKLVRGTVSDLAANYAYLVSTGKRLIIYDGDDSSIKERVSYWKGNYATENPNEIIAALDKTLNTQIGTDKYAATILQVAGSFQGTSLGIQMALSCGTHDGGPLLYTKARFDNAVQGWLRSMNNSLRFDTPLVVLLDDYVDNALTELCIHLTQERITQTKTYSIGDTGPAGGIIVYAAPGGIPDSSGVRYLEAAPLDQSAGVHWLSTNKPIIPEIQGLEPEGIGKGKINTVHLLRTHSSDAFAAKLCHDLVINGYDDWYLPSKEELNLIYLHAKQTGKSTFAHNKYWASSINPGGPWVDQQDFDSGAISCTKKTAIYEFAVRGIRSF</sequence>
<evidence type="ECO:0000313" key="2">
    <source>
        <dbReference type="Proteomes" id="UP000002724"/>
    </source>
</evidence>
<protein>
    <recommendedName>
        <fullName evidence="3">DUF1566 domain-containing protein</fullName>
    </recommendedName>
</protein>
<gene>
    <name evidence="1" type="ordered locus">Ppha_0795</name>
</gene>
<dbReference type="InterPro" id="IPR017946">
    <property type="entry name" value="PLC-like_Pdiesterase_TIM-brl"/>
</dbReference>
<dbReference type="InterPro" id="IPR051057">
    <property type="entry name" value="PI-PLC_domain"/>
</dbReference>
<dbReference type="Gene3D" id="3.20.20.190">
    <property type="entry name" value="Phosphatidylinositol (PI) phosphodiesterase"/>
    <property type="match status" value="1"/>
</dbReference>
<organism evidence="1 2">
    <name type="scientific">Pelodictyon phaeoclathratiforme (strain DSM 5477 / BU-1)</name>
    <dbReference type="NCBI Taxonomy" id="324925"/>
    <lineage>
        <taxon>Bacteria</taxon>
        <taxon>Pseudomonadati</taxon>
        <taxon>Chlorobiota</taxon>
        <taxon>Chlorobiia</taxon>
        <taxon>Chlorobiales</taxon>
        <taxon>Chlorobiaceae</taxon>
        <taxon>Chlorobium/Pelodictyon group</taxon>
        <taxon>Pelodictyon</taxon>
    </lineage>
</organism>
<dbReference type="eggNOG" id="COG1357">
    <property type="taxonomic scope" value="Bacteria"/>
</dbReference>
<dbReference type="OrthoDB" id="2079904at2"/>
<dbReference type="RefSeq" id="WP_012507580.1">
    <property type="nucleotide sequence ID" value="NC_011060.1"/>
</dbReference>
<reference evidence="1 2" key="1">
    <citation type="submission" date="2008-06" db="EMBL/GenBank/DDBJ databases">
        <title>Complete sequence of Pelodictyon phaeoclathratiforme BU-1.</title>
        <authorList>
            <consortium name="US DOE Joint Genome Institute"/>
            <person name="Lucas S."/>
            <person name="Copeland A."/>
            <person name="Lapidus A."/>
            <person name="Glavina del Rio T."/>
            <person name="Dalin E."/>
            <person name="Tice H."/>
            <person name="Bruce D."/>
            <person name="Goodwin L."/>
            <person name="Pitluck S."/>
            <person name="Schmutz J."/>
            <person name="Larimer F."/>
            <person name="Land M."/>
            <person name="Hauser L."/>
            <person name="Kyrpides N."/>
            <person name="Mikhailova N."/>
            <person name="Liu Z."/>
            <person name="Li T."/>
            <person name="Zhao F."/>
            <person name="Overmann J."/>
            <person name="Bryant D.A."/>
            <person name="Richardson P."/>
        </authorList>
    </citation>
    <scope>NUCLEOTIDE SEQUENCE [LARGE SCALE GENOMIC DNA]</scope>
    <source>
        <strain evidence="2">DSM 5477 / BU-1</strain>
    </source>
</reference>
<dbReference type="AlphaFoldDB" id="B4SEJ3"/>
<dbReference type="CDD" id="cd08620">
    <property type="entry name" value="PI-PLCXDc_like_1"/>
    <property type="match status" value="1"/>
</dbReference>
<dbReference type="GO" id="GO:0008081">
    <property type="term" value="F:phosphoric diester hydrolase activity"/>
    <property type="evidence" value="ECO:0007669"/>
    <property type="project" value="InterPro"/>
</dbReference>